<evidence type="ECO:0000256" key="1">
    <source>
        <dbReference type="ARBA" id="ARBA00001933"/>
    </source>
</evidence>
<evidence type="ECO:0000256" key="3">
    <source>
        <dbReference type="ARBA" id="ARBA00022679"/>
    </source>
</evidence>
<dbReference type="Proteomes" id="UP000228875">
    <property type="component" value="Unassembled WGS sequence"/>
</dbReference>
<dbReference type="PANTHER" id="PTHR11601:SF34">
    <property type="entry name" value="CYSTEINE DESULFURASE"/>
    <property type="match status" value="1"/>
</dbReference>
<dbReference type="InterPro" id="IPR015422">
    <property type="entry name" value="PyrdxlP-dep_Trfase_small"/>
</dbReference>
<evidence type="ECO:0000256" key="2">
    <source>
        <dbReference type="ARBA" id="ARBA00006490"/>
    </source>
</evidence>
<dbReference type="EMBL" id="PFTB01000044">
    <property type="protein sequence ID" value="PJB99420.1"/>
    <property type="molecule type" value="Genomic_DNA"/>
</dbReference>
<evidence type="ECO:0000256" key="5">
    <source>
        <dbReference type="ARBA" id="ARBA00022898"/>
    </source>
</evidence>
<dbReference type="AlphaFoldDB" id="A0A2M8DMT4"/>
<comment type="caution">
    <text evidence="10">The sequence shown here is derived from an EMBL/GenBank/DDBJ whole genome shotgun (WGS) entry which is preliminary data.</text>
</comment>
<dbReference type="PANTHER" id="PTHR11601">
    <property type="entry name" value="CYSTEINE DESULFURYLASE FAMILY MEMBER"/>
    <property type="match status" value="1"/>
</dbReference>
<keyword evidence="5" id="KW-0663">Pyridoxal phosphate</keyword>
<dbReference type="Pfam" id="PF00266">
    <property type="entry name" value="Aminotran_5"/>
    <property type="match status" value="1"/>
</dbReference>
<sequence length="394" mass="43352">MRKIYLDYAATTYIDPIVLDKMLPFLKGNFGNPSSLYSIGRQAKMGIEYARVSVAKILGASSQEIIFTGSGTESDNLAIFGVAKFYQNKGKHIIVSKIEHKAVLEAAKKLGKEGFEIIYLDVDSKGLVNLLELKKSLRSDTILVSVMYANNEIGTIQPIAKISEIIREFRKENLLPLFHTDACQAAGALTLNVKKLGVDLLTINGSKIYGPKGVGCLYKAKDIKLDPIIVGGGQENNLRAGTENVALIAGFGEALKLAEKLRLRESRRLKKLRDYLIKRILKIIPHSQLNGHPEKRLSNNINISIASIEGEALVLMLDKYGVFASTGSACASHDLNPSHVLLAMGLAPELAHGSLRLTLGRKTTKMDLDYVMKILPEIIYKLRKISSISSNYKK</sequence>
<keyword evidence="3" id="KW-0808">Transferase</keyword>
<dbReference type="FunFam" id="3.40.640.10:FF:000084">
    <property type="entry name" value="IscS-like cysteine desulfurase"/>
    <property type="match status" value="1"/>
</dbReference>
<evidence type="ECO:0000313" key="11">
    <source>
        <dbReference type="Proteomes" id="UP000228875"/>
    </source>
</evidence>
<evidence type="ECO:0000313" key="10">
    <source>
        <dbReference type="EMBL" id="PJB99420.1"/>
    </source>
</evidence>
<keyword evidence="7" id="KW-0411">Iron-sulfur</keyword>
<keyword evidence="6" id="KW-0408">Iron</keyword>
<dbReference type="Gene3D" id="3.90.1150.10">
    <property type="entry name" value="Aspartate Aminotransferase, domain 1"/>
    <property type="match status" value="1"/>
</dbReference>
<comment type="similarity">
    <text evidence="2">Belongs to the class-V pyridoxal-phosphate-dependent aminotransferase family. NifS/IscS subfamily.</text>
</comment>
<gene>
    <name evidence="10" type="ORF">CO077_01835</name>
</gene>
<reference evidence="11" key="1">
    <citation type="submission" date="2017-09" db="EMBL/GenBank/DDBJ databases">
        <title>Depth-based differentiation of microbial function through sediment-hosted aquifers and enrichment of novel symbionts in the deep terrestrial subsurface.</title>
        <authorList>
            <person name="Probst A.J."/>
            <person name="Ladd B."/>
            <person name="Jarett J.K."/>
            <person name="Geller-Mcgrath D.E."/>
            <person name="Sieber C.M.K."/>
            <person name="Emerson J.B."/>
            <person name="Anantharaman K."/>
            <person name="Thomas B.C."/>
            <person name="Malmstrom R."/>
            <person name="Stieglmeier M."/>
            <person name="Klingl A."/>
            <person name="Woyke T."/>
            <person name="Ryan C.M."/>
            <person name="Banfield J.F."/>
        </authorList>
    </citation>
    <scope>NUCLEOTIDE SEQUENCE [LARGE SCALE GENOMIC DNA]</scope>
</reference>
<dbReference type="PIRSF" id="PIRSF005572">
    <property type="entry name" value="NifS"/>
    <property type="match status" value="1"/>
</dbReference>
<dbReference type="InterPro" id="IPR016454">
    <property type="entry name" value="Cysteine_dSase"/>
</dbReference>
<dbReference type="GO" id="GO:0046872">
    <property type="term" value="F:metal ion binding"/>
    <property type="evidence" value="ECO:0007669"/>
    <property type="project" value="UniProtKB-KW"/>
</dbReference>
<organism evidence="10 11">
    <name type="scientific">Candidatus Nealsonbacteria bacterium CG_4_9_14_0_8_um_filter_35_12</name>
    <dbReference type="NCBI Taxonomy" id="1974692"/>
    <lineage>
        <taxon>Bacteria</taxon>
        <taxon>Candidatus Nealsoniibacteriota</taxon>
    </lineage>
</organism>
<name>A0A2M8DMT4_9BACT</name>
<feature type="domain" description="Aminotransferase class V" evidence="9">
    <location>
        <begin position="4"/>
        <end position="371"/>
    </location>
</feature>
<protein>
    <submittedName>
        <fullName evidence="10">Cysteine desulfurase NifS</fullName>
    </submittedName>
</protein>
<dbReference type="InterPro" id="IPR015424">
    <property type="entry name" value="PyrdxlP-dep_Trfase"/>
</dbReference>
<proteinExistence type="inferred from homology"/>
<dbReference type="GO" id="GO:0031071">
    <property type="term" value="F:cysteine desulfurase activity"/>
    <property type="evidence" value="ECO:0007669"/>
    <property type="project" value="UniProtKB-EC"/>
</dbReference>
<accession>A0A2M8DMT4</accession>
<dbReference type="GO" id="GO:0051536">
    <property type="term" value="F:iron-sulfur cluster binding"/>
    <property type="evidence" value="ECO:0007669"/>
    <property type="project" value="UniProtKB-KW"/>
</dbReference>
<dbReference type="Gene3D" id="1.10.260.50">
    <property type="match status" value="1"/>
</dbReference>
<comment type="catalytic activity">
    <reaction evidence="8">
        <text>(sulfur carrier)-H + L-cysteine = (sulfur carrier)-SH + L-alanine</text>
        <dbReference type="Rhea" id="RHEA:43892"/>
        <dbReference type="Rhea" id="RHEA-COMP:14737"/>
        <dbReference type="Rhea" id="RHEA-COMP:14739"/>
        <dbReference type="ChEBI" id="CHEBI:29917"/>
        <dbReference type="ChEBI" id="CHEBI:35235"/>
        <dbReference type="ChEBI" id="CHEBI:57972"/>
        <dbReference type="ChEBI" id="CHEBI:64428"/>
        <dbReference type="EC" id="2.8.1.7"/>
    </reaction>
</comment>
<keyword evidence="4" id="KW-0479">Metal-binding</keyword>
<dbReference type="InterPro" id="IPR000192">
    <property type="entry name" value="Aminotrans_V_dom"/>
</dbReference>
<dbReference type="InterPro" id="IPR015421">
    <property type="entry name" value="PyrdxlP-dep_Trfase_major"/>
</dbReference>
<dbReference type="SUPFAM" id="SSF53383">
    <property type="entry name" value="PLP-dependent transferases"/>
    <property type="match status" value="1"/>
</dbReference>
<evidence type="ECO:0000256" key="6">
    <source>
        <dbReference type="ARBA" id="ARBA00023004"/>
    </source>
</evidence>
<evidence type="ECO:0000256" key="7">
    <source>
        <dbReference type="ARBA" id="ARBA00023014"/>
    </source>
</evidence>
<evidence type="ECO:0000259" key="9">
    <source>
        <dbReference type="Pfam" id="PF00266"/>
    </source>
</evidence>
<evidence type="ECO:0000256" key="4">
    <source>
        <dbReference type="ARBA" id="ARBA00022723"/>
    </source>
</evidence>
<evidence type="ECO:0000256" key="8">
    <source>
        <dbReference type="ARBA" id="ARBA00050776"/>
    </source>
</evidence>
<comment type="cofactor">
    <cofactor evidence="1">
        <name>pyridoxal 5'-phosphate</name>
        <dbReference type="ChEBI" id="CHEBI:597326"/>
    </cofactor>
</comment>
<dbReference type="Gene3D" id="3.40.640.10">
    <property type="entry name" value="Type I PLP-dependent aspartate aminotransferase-like (Major domain)"/>
    <property type="match status" value="1"/>
</dbReference>